<dbReference type="STRING" id="59920.PMN2A_0610"/>
<dbReference type="Proteomes" id="UP000002535">
    <property type="component" value="Chromosome"/>
</dbReference>
<name>Q46K77_PROMT</name>
<accession>Q46K77</accession>
<evidence type="ECO:0000313" key="1">
    <source>
        <dbReference type="EMBL" id="AAZ58101.1"/>
    </source>
</evidence>
<dbReference type="PhylomeDB" id="Q46K77"/>
<evidence type="ECO:0000313" key="2">
    <source>
        <dbReference type="Proteomes" id="UP000002535"/>
    </source>
</evidence>
<dbReference type="AlphaFoldDB" id="Q46K77"/>
<keyword evidence="2" id="KW-1185">Reference proteome</keyword>
<dbReference type="HOGENOM" id="CLU_155948_1_0_3"/>
<dbReference type="EMBL" id="CP000095">
    <property type="protein sequence ID" value="AAZ58101.1"/>
    <property type="molecule type" value="Genomic_DNA"/>
</dbReference>
<dbReference type="Pfam" id="PF11302">
    <property type="entry name" value="DUF3104"/>
    <property type="match status" value="1"/>
</dbReference>
<dbReference type="RefSeq" id="WP_011294699.1">
    <property type="nucleotide sequence ID" value="NC_007335.2"/>
</dbReference>
<organism evidence="1 2">
    <name type="scientific">Prochlorococcus marinus (strain NATL2A)</name>
    <dbReference type="NCBI Taxonomy" id="59920"/>
    <lineage>
        <taxon>Bacteria</taxon>
        <taxon>Bacillati</taxon>
        <taxon>Cyanobacteriota</taxon>
        <taxon>Cyanophyceae</taxon>
        <taxon>Synechococcales</taxon>
        <taxon>Prochlorococcaceae</taxon>
        <taxon>Prochlorococcus</taxon>
    </lineage>
</organism>
<dbReference type="InterPro" id="IPR021453">
    <property type="entry name" value="DUF3104"/>
</dbReference>
<gene>
    <name evidence="1" type="ordered locus">PMN2A_0610</name>
</gene>
<dbReference type="KEGG" id="pmn:PMN2A_0610"/>
<dbReference type="OrthoDB" id="559974at2"/>
<reference evidence="1 2" key="1">
    <citation type="journal article" date="2007" name="PLoS Genet.">
        <title>Patterns and implications of gene gain and loss in the evolution of Prochlorococcus.</title>
        <authorList>
            <person name="Kettler G.C."/>
            <person name="Martiny A.C."/>
            <person name="Huang K."/>
            <person name="Zucker J."/>
            <person name="Coleman M.L."/>
            <person name="Rodrigue S."/>
            <person name="Chen F."/>
            <person name="Lapidus A."/>
            <person name="Ferriera S."/>
            <person name="Johnson J."/>
            <person name="Steglich C."/>
            <person name="Church G.M."/>
            <person name="Richardson P."/>
            <person name="Chisholm S.W."/>
        </authorList>
    </citation>
    <scope>NUCLEOTIDE SEQUENCE [LARGE SCALE GENOMIC DNA]</scope>
    <source>
        <strain evidence="1 2">NATL2A</strain>
    </source>
</reference>
<sequence length="87" mass="9962">MDTPLFLKVKCGDAVLYEKDQIGKVLTFVGGSRDPYAPSLFQIANVDSGEIRWIHGEEVTDIVSEYRTTIKKPSSLYWQIQQQQQQQ</sequence>
<proteinExistence type="predicted"/>
<protein>
    <submittedName>
        <fullName evidence="1">Uncharacterized protein</fullName>
    </submittedName>
</protein>